<proteinExistence type="predicted"/>
<evidence type="ECO:0000256" key="1">
    <source>
        <dbReference type="SAM" id="SignalP"/>
    </source>
</evidence>
<dbReference type="OrthoDB" id="5857447at2759"/>
<feature type="non-terminal residue" evidence="2">
    <location>
        <position position="106"/>
    </location>
</feature>
<feature type="chain" id="PRO_5012263371" evidence="1">
    <location>
        <begin position="17"/>
        <end position="106"/>
    </location>
</feature>
<dbReference type="Proteomes" id="UP000242913">
    <property type="component" value="Unassembled WGS sequence"/>
</dbReference>
<reference evidence="2 3" key="1">
    <citation type="submission" date="2015-12" db="EMBL/GenBank/DDBJ databases">
        <title>Draft genome of the nematode, Onchocerca flexuosa.</title>
        <authorList>
            <person name="Mitreva M."/>
        </authorList>
    </citation>
    <scope>NUCLEOTIDE SEQUENCE [LARGE SCALE GENOMIC DNA]</scope>
    <source>
        <strain evidence="2">Red Deer</strain>
    </source>
</reference>
<evidence type="ECO:0000313" key="3">
    <source>
        <dbReference type="Proteomes" id="UP000242913"/>
    </source>
</evidence>
<gene>
    <name evidence="2" type="ORF">X798_05773</name>
</gene>
<organism evidence="2 3">
    <name type="scientific">Onchocerca flexuosa</name>
    <dbReference type="NCBI Taxonomy" id="387005"/>
    <lineage>
        <taxon>Eukaryota</taxon>
        <taxon>Metazoa</taxon>
        <taxon>Ecdysozoa</taxon>
        <taxon>Nematoda</taxon>
        <taxon>Chromadorea</taxon>
        <taxon>Rhabditida</taxon>
        <taxon>Spirurina</taxon>
        <taxon>Spiruromorpha</taxon>
        <taxon>Filarioidea</taxon>
        <taxon>Onchocercidae</taxon>
        <taxon>Onchocerca</taxon>
    </lineage>
</organism>
<keyword evidence="1" id="KW-0732">Signal</keyword>
<feature type="signal peptide" evidence="1">
    <location>
        <begin position="1"/>
        <end position="16"/>
    </location>
</feature>
<accession>A0A238BRA7</accession>
<evidence type="ECO:0000313" key="2">
    <source>
        <dbReference type="EMBL" id="OZC07195.1"/>
    </source>
</evidence>
<dbReference type="EMBL" id="KZ270039">
    <property type="protein sequence ID" value="OZC07195.1"/>
    <property type="molecule type" value="Genomic_DNA"/>
</dbReference>
<sequence>MHDAVVLSFLLQLLLCAQMHLCQKPVMTTKAAEKKVVTTKALKPVVERGSFAQPNCCSAPWTFNGATGQCILDMEAQGVKDKDMDPLCTAVGFELQEKTCIRYVRL</sequence>
<name>A0A238BRA7_9BILA</name>
<dbReference type="AlphaFoldDB" id="A0A238BRA7"/>
<protein>
    <submittedName>
        <fullName evidence="2">Uncharacterized protein</fullName>
    </submittedName>
</protein>
<keyword evidence="3" id="KW-1185">Reference proteome</keyword>